<dbReference type="Proteomes" id="UP000019678">
    <property type="component" value="Unassembled WGS sequence"/>
</dbReference>
<evidence type="ECO:0000256" key="2">
    <source>
        <dbReference type="SAM" id="SignalP"/>
    </source>
</evidence>
<evidence type="ECO:0000313" key="4">
    <source>
        <dbReference type="Proteomes" id="UP000019678"/>
    </source>
</evidence>
<dbReference type="OrthoDB" id="5509279at2"/>
<feature type="compositionally biased region" description="Pro residues" evidence="1">
    <location>
        <begin position="155"/>
        <end position="174"/>
    </location>
</feature>
<accession>A0A017TCL1</accession>
<name>A0A017TCL1_9BACT</name>
<evidence type="ECO:0000313" key="3">
    <source>
        <dbReference type="EMBL" id="EYF06371.1"/>
    </source>
</evidence>
<dbReference type="PROSITE" id="PS51257">
    <property type="entry name" value="PROKAR_LIPOPROTEIN"/>
    <property type="match status" value="1"/>
</dbReference>
<reference evidence="3 4" key="1">
    <citation type="submission" date="2013-05" db="EMBL/GenBank/DDBJ databases">
        <title>Genome assembly of Chondromyces apiculatus DSM 436.</title>
        <authorList>
            <person name="Sharma G."/>
            <person name="Khatri I."/>
            <person name="Kaur C."/>
            <person name="Mayilraj S."/>
            <person name="Subramanian S."/>
        </authorList>
    </citation>
    <scope>NUCLEOTIDE SEQUENCE [LARGE SCALE GENOMIC DNA]</scope>
    <source>
        <strain evidence="3 4">DSM 436</strain>
    </source>
</reference>
<dbReference type="STRING" id="1192034.CAP_1901"/>
<protein>
    <submittedName>
        <fullName evidence="3">Uncharacterized protein</fullName>
    </submittedName>
</protein>
<feature type="signal peptide" evidence="2">
    <location>
        <begin position="1"/>
        <end position="19"/>
    </location>
</feature>
<keyword evidence="4" id="KW-1185">Reference proteome</keyword>
<gene>
    <name evidence="3" type="ORF">CAP_1901</name>
</gene>
<comment type="caution">
    <text evidence="3">The sequence shown here is derived from an EMBL/GenBank/DDBJ whole genome shotgun (WGS) entry which is preliminary data.</text>
</comment>
<keyword evidence="2" id="KW-0732">Signal</keyword>
<sequence>MRRCAAVLLAALVSCQENAPEHDPPLAASTSSTAAVPLGSAASTTSAASAASGTPRAGAAPSTSASTSASAAPSASATPGAAPSTSAEVGEVAEECRLRRGPLLLSMAGPTLLIPRPGVSGEMQVLFNRNGVAHEVAPSFPLLAPAPPRSAAAPPVLPPPGPAPPAAPPPPPPERATWPACTTAGRFMYCMDLQGDLRRSAIAGGEVKTIAAGRKGAGIAAAVLPEDHTVVAFLGDRKTTEGVVTQAFVVLDDGGAIPLSEEGAGATFVTMVPWKQGALAMYIDARAALTPVHARTLHRSAQGKLELGPDAVIFVGGGYESRMMGAVAHGAGGEAFALIPTSHSMSGFGMATVRIDDPPRVDAHVTWSMYPNGLSPAPVAALRGPGPTRVARARPASREPGAKAVLELGRLREDGTFAPQCIAAEAASFTHLALEPDRDGTVWLAYTTGEGTWVEHRGGVTARSGGPGRRTP</sequence>
<dbReference type="AlphaFoldDB" id="A0A017TCL1"/>
<dbReference type="EMBL" id="ASRX01000016">
    <property type="protein sequence ID" value="EYF06371.1"/>
    <property type="molecule type" value="Genomic_DNA"/>
</dbReference>
<feature type="region of interest" description="Disordered" evidence="1">
    <location>
        <begin position="47"/>
        <end position="88"/>
    </location>
</feature>
<feature type="compositionally biased region" description="Low complexity" evidence="1">
    <location>
        <begin position="47"/>
        <end position="87"/>
    </location>
</feature>
<proteinExistence type="predicted"/>
<evidence type="ECO:0000256" key="1">
    <source>
        <dbReference type="SAM" id="MobiDB-lite"/>
    </source>
</evidence>
<organism evidence="3 4">
    <name type="scientific">Chondromyces apiculatus DSM 436</name>
    <dbReference type="NCBI Taxonomy" id="1192034"/>
    <lineage>
        <taxon>Bacteria</taxon>
        <taxon>Pseudomonadati</taxon>
        <taxon>Myxococcota</taxon>
        <taxon>Polyangia</taxon>
        <taxon>Polyangiales</taxon>
        <taxon>Polyangiaceae</taxon>
        <taxon>Chondromyces</taxon>
    </lineage>
</organism>
<feature type="chain" id="PRO_5001500187" evidence="2">
    <location>
        <begin position="20"/>
        <end position="472"/>
    </location>
</feature>
<feature type="region of interest" description="Disordered" evidence="1">
    <location>
        <begin position="149"/>
        <end position="178"/>
    </location>
</feature>